<accession>A0A3G5FKC1</accession>
<dbReference type="RefSeq" id="WP_103893040.1">
    <property type="nucleotide sequence ID" value="NZ_CP027768.1"/>
</dbReference>
<dbReference type="AlphaFoldDB" id="A0A3G5FKC1"/>
<dbReference type="EMBL" id="CP027768">
    <property type="protein sequence ID" value="AYW50797.1"/>
    <property type="molecule type" value="Genomic_DNA"/>
</dbReference>
<name>A0A3G5FKC1_TETHA</name>
<evidence type="ECO:0000313" key="1">
    <source>
        <dbReference type="EMBL" id="AYW50797.1"/>
    </source>
</evidence>
<evidence type="ECO:0000313" key="2">
    <source>
        <dbReference type="Proteomes" id="UP000280475"/>
    </source>
</evidence>
<protein>
    <submittedName>
        <fullName evidence="1">Phage head-tail adapter protein</fullName>
    </submittedName>
</protein>
<gene>
    <name evidence="1" type="ORF">C7H83_10115</name>
</gene>
<sequence length="129" mass="14918">MANKPTFEYQPPKVKTGDLRTPVEFYEYQANSGPEPGEKQDRLVHSCFAEVYSPSMKDRDVLNTVSTERAVTINIRDTKGEYLPSNKDYVLIDDYRYKDLMWNIVEVREDFANNAFITILLAVYGHGQE</sequence>
<dbReference type="Proteomes" id="UP000280475">
    <property type="component" value="Chromosome"/>
</dbReference>
<organism evidence="1 2">
    <name type="scientific">Tetragenococcus halophilus</name>
    <name type="common">Pediococcus halophilus</name>
    <dbReference type="NCBI Taxonomy" id="51669"/>
    <lineage>
        <taxon>Bacteria</taxon>
        <taxon>Bacillati</taxon>
        <taxon>Bacillota</taxon>
        <taxon>Bacilli</taxon>
        <taxon>Lactobacillales</taxon>
        <taxon>Enterococcaceae</taxon>
        <taxon>Tetragenococcus</taxon>
    </lineage>
</organism>
<reference evidence="1 2" key="1">
    <citation type="journal article" date="2012" name="Int. J. Syst. Evol. Microbiol.">
        <title>Characterization of Tetragenococcus strains from sugar thick juice reveals a novel species, Tetragenococcus osmophilus sp. nov., and divides Tetragenococcus halophilus into two subspecies, T. halophilus subsp. halophilus subsp. nov. and T. halophilus subsp. flandriensis subsp. nov.</title>
        <authorList>
            <person name="Juste A."/>
            <person name="Van Trappen S."/>
            <person name="Verreth C."/>
            <person name="Cleenwerck I."/>
            <person name="De Vos P."/>
            <person name="Lievens B."/>
            <person name="Willems K.A."/>
        </authorList>
    </citation>
    <scope>NUCLEOTIDE SEQUENCE [LARGE SCALE GENOMIC DNA]</scope>
    <source>
        <strain evidence="1 2">LMG 26042</strain>
    </source>
</reference>
<proteinExistence type="predicted"/>